<feature type="transmembrane region" description="Helical" evidence="10">
    <location>
        <begin position="45"/>
        <end position="65"/>
    </location>
</feature>
<evidence type="ECO:0000256" key="6">
    <source>
        <dbReference type="ARBA" id="ARBA00022692"/>
    </source>
</evidence>
<dbReference type="InParanoid" id="A0A316YAV0"/>
<feature type="non-terminal residue" evidence="12">
    <location>
        <position position="247"/>
    </location>
</feature>
<dbReference type="PANTHER" id="PTHR47549:SF3">
    <property type="entry name" value="GOLGI APPARATUS MEMBRANE PROTEIN TVP38"/>
    <property type="match status" value="1"/>
</dbReference>
<evidence type="ECO:0000256" key="7">
    <source>
        <dbReference type="ARBA" id="ARBA00022989"/>
    </source>
</evidence>
<proteinExistence type="inferred from homology"/>
<feature type="domain" description="VTT" evidence="11">
    <location>
        <begin position="65"/>
        <end position="179"/>
    </location>
</feature>
<dbReference type="EMBL" id="KZ819642">
    <property type="protein sequence ID" value="PWN86756.1"/>
    <property type="molecule type" value="Genomic_DNA"/>
</dbReference>
<sequence length="247" mass="26739">LRAYMPLLVWVAISLTSTFIVLTWHNQVFRALDRLASHLQKLGMAGRLILGALIFLTTFPPLPLYSTLIVLSGFTFGLFQGFVISYTAALAGAIVVYVLSRSVLRGWMFSLLDQSGGLKNVVRAIEKRPQLLFLIRLAPYPYNLMNTLLASAPTLTLRTYTLCTALALPKLLVHCALGTSIKNFAAASFGAGNTQISSGANEAAASETAELIKHAAGFLGVGLCVGIFIYLFIVARRAVDEELEGIE</sequence>
<keyword evidence="6 10" id="KW-0812">Transmembrane</keyword>
<protein>
    <recommendedName>
        <fullName evidence="4">Golgi apparatus membrane protein TVP38</fullName>
    </recommendedName>
    <alternativeName>
        <fullName evidence="5">Golgi apparatus membrane protein tvp38</fullName>
    </alternativeName>
</protein>
<feature type="transmembrane region" description="Helical" evidence="10">
    <location>
        <begin position="77"/>
        <end position="99"/>
    </location>
</feature>
<comment type="function">
    <text evidence="1">Golgi membrane protein involved in vesicular trafficking and spindle migration.</text>
</comment>
<evidence type="ECO:0000256" key="1">
    <source>
        <dbReference type="ARBA" id="ARBA00002978"/>
    </source>
</evidence>
<keyword evidence="13" id="KW-1185">Reference proteome</keyword>
<dbReference type="RefSeq" id="XP_025373954.1">
    <property type="nucleotide sequence ID" value="XM_025518578.1"/>
</dbReference>
<evidence type="ECO:0000256" key="8">
    <source>
        <dbReference type="ARBA" id="ARBA00023034"/>
    </source>
</evidence>
<keyword evidence="7 10" id="KW-1133">Transmembrane helix</keyword>
<gene>
    <name evidence="12" type="ORF">FA10DRAFT_223330</name>
</gene>
<evidence type="ECO:0000313" key="12">
    <source>
        <dbReference type="EMBL" id="PWN86756.1"/>
    </source>
</evidence>
<evidence type="ECO:0000259" key="11">
    <source>
        <dbReference type="Pfam" id="PF09335"/>
    </source>
</evidence>
<dbReference type="PANTHER" id="PTHR47549">
    <property type="entry name" value="GOLGI APPARATUS MEMBRANE PROTEIN TVP38-RELATED"/>
    <property type="match status" value="1"/>
</dbReference>
<dbReference type="GO" id="GO:0000139">
    <property type="term" value="C:Golgi membrane"/>
    <property type="evidence" value="ECO:0007669"/>
    <property type="project" value="UniProtKB-SubCell"/>
</dbReference>
<dbReference type="GO" id="GO:0000022">
    <property type="term" value="P:mitotic spindle elongation"/>
    <property type="evidence" value="ECO:0007669"/>
    <property type="project" value="TreeGrafter"/>
</dbReference>
<evidence type="ECO:0000256" key="2">
    <source>
        <dbReference type="ARBA" id="ARBA00004653"/>
    </source>
</evidence>
<evidence type="ECO:0000256" key="10">
    <source>
        <dbReference type="SAM" id="Phobius"/>
    </source>
</evidence>
<dbReference type="GeneID" id="37040494"/>
<feature type="transmembrane region" description="Helical" evidence="10">
    <location>
        <begin position="6"/>
        <end position="24"/>
    </location>
</feature>
<dbReference type="InterPro" id="IPR051076">
    <property type="entry name" value="Golgi_membrane_TVP38/TMEM64"/>
</dbReference>
<keyword evidence="9 10" id="KW-0472">Membrane</keyword>
<accession>A0A316YAV0</accession>
<dbReference type="AlphaFoldDB" id="A0A316YAV0"/>
<evidence type="ECO:0000256" key="3">
    <source>
        <dbReference type="ARBA" id="ARBA00008640"/>
    </source>
</evidence>
<dbReference type="InterPro" id="IPR032816">
    <property type="entry name" value="VTT_dom"/>
</dbReference>
<organism evidence="12 13">
    <name type="scientific">Acaromyces ingoldii</name>
    <dbReference type="NCBI Taxonomy" id="215250"/>
    <lineage>
        <taxon>Eukaryota</taxon>
        <taxon>Fungi</taxon>
        <taxon>Dikarya</taxon>
        <taxon>Basidiomycota</taxon>
        <taxon>Ustilaginomycotina</taxon>
        <taxon>Exobasidiomycetes</taxon>
        <taxon>Exobasidiales</taxon>
        <taxon>Cryptobasidiaceae</taxon>
        <taxon>Acaromyces</taxon>
    </lineage>
</organism>
<feature type="transmembrane region" description="Helical" evidence="10">
    <location>
        <begin position="215"/>
        <end position="235"/>
    </location>
</feature>
<evidence type="ECO:0000256" key="5">
    <source>
        <dbReference type="ARBA" id="ARBA00020673"/>
    </source>
</evidence>
<feature type="non-terminal residue" evidence="12">
    <location>
        <position position="1"/>
    </location>
</feature>
<dbReference type="OrthoDB" id="166803at2759"/>
<comment type="similarity">
    <text evidence="3">Belongs to the TVP38/TMEM64 family.</text>
</comment>
<dbReference type="Pfam" id="PF09335">
    <property type="entry name" value="VTT_dom"/>
    <property type="match status" value="1"/>
</dbReference>
<dbReference type="STRING" id="215250.A0A316YAV0"/>
<dbReference type="Proteomes" id="UP000245768">
    <property type="component" value="Unassembled WGS sequence"/>
</dbReference>
<comment type="subcellular location">
    <subcellularLocation>
        <location evidence="2">Golgi apparatus membrane</location>
        <topology evidence="2">Multi-pass membrane protein</topology>
    </subcellularLocation>
</comment>
<evidence type="ECO:0000313" key="13">
    <source>
        <dbReference type="Proteomes" id="UP000245768"/>
    </source>
</evidence>
<keyword evidence="8" id="KW-0333">Golgi apparatus</keyword>
<evidence type="ECO:0000256" key="9">
    <source>
        <dbReference type="ARBA" id="ARBA00023136"/>
    </source>
</evidence>
<dbReference type="GO" id="GO:0016192">
    <property type="term" value="P:vesicle-mediated transport"/>
    <property type="evidence" value="ECO:0007669"/>
    <property type="project" value="TreeGrafter"/>
</dbReference>
<evidence type="ECO:0000256" key="4">
    <source>
        <dbReference type="ARBA" id="ARBA00013533"/>
    </source>
</evidence>
<reference evidence="12 13" key="1">
    <citation type="journal article" date="2018" name="Mol. Biol. Evol.">
        <title>Broad Genomic Sampling Reveals a Smut Pathogenic Ancestry of the Fungal Clade Ustilaginomycotina.</title>
        <authorList>
            <person name="Kijpornyongpan T."/>
            <person name="Mondo S.J."/>
            <person name="Barry K."/>
            <person name="Sandor L."/>
            <person name="Lee J."/>
            <person name="Lipzen A."/>
            <person name="Pangilinan J."/>
            <person name="LaButti K."/>
            <person name="Hainaut M."/>
            <person name="Henrissat B."/>
            <person name="Grigoriev I.V."/>
            <person name="Spatafora J.W."/>
            <person name="Aime M.C."/>
        </authorList>
    </citation>
    <scope>NUCLEOTIDE SEQUENCE [LARGE SCALE GENOMIC DNA]</scope>
    <source>
        <strain evidence="12 13">MCA 4198</strain>
    </source>
</reference>
<name>A0A316YAV0_9BASI</name>